<protein>
    <submittedName>
        <fullName evidence="2">Uncharacterized protein</fullName>
    </submittedName>
</protein>
<feature type="region of interest" description="Disordered" evidence="1">
    <location>
        <begin position="640"/>
        <end position="673"/>
    </location>
</feature>
<feature type="region of interest" description="Disordered" evidence="1">
    <location>
        <begin position="1227"/>
        <end position="1273"/>
    </location>
</feature>
<dbReference type="KEGG" id="phet:94292608"/>
<feature type="region of interest" description="Disordered" evidence="1">
    <location>
        <begin position="1030"/>
        <end position="1075"/>
    </location>
</feature>
<dbReference type="Proteomes" id="UP000674318">
    <property type="component" value="Unassembled WGS sequence"/>
</dbReference>
<proteinExistence type="predicted"/>
<dbReference type="RefSeq" id="XP_067757948.1">
    <property type="nucleotide sequence ID" value="XM_067902531.1"/>
</dbReference>
<keyword evidence="3" id="KW-1185">Reference proteome</keyword>
<feature type="compositionally biased region" description="Polar residues" evidence="1">
    <location>
        <begin position="68"/>
        <end position="82"/>
    </location>
</feature>
<dbReference type="EMBL" id="JAFJZO010000018">
    <property type="protein sequence ID" value="KAG5507633.1"/>
    <property type="molecule type" value="Genomic_DNA"/>
</dbReference>
<dbReference type="GeneID" id="94292608"/>
<dbReference type="OrthoDB" id="266146at2759"/>
<evidence type="ECO:0000313" key="2">
    <source>
        <dbReference type="EMBL" id="KAG5507633.1"/>
    </source>
</evidence>
<reference evidence="2 3" key="1">
    <citation type="submission" date="2021-02" db="EMBL/GenBank/DDBJ databases">
        <title>Porcisia hertigi Genome sequencing and assembly.</title>
        <authorList>
            <person name="Almutairi H."/>
            <person name="Gatherer D."/>
        </authorList>
    </citation>
    <scope>NUCLEOTIDE SEQUENCE [LARGE SCALE GENOMIC DNA]</scope>
    <source>
        <strain evidence="2 3">C119</strain>
    </source>
</reference>
<feature type="compositionally biased region" description="Basic and acidic residues" evidence="1">
    <location>
        <begin position="287"/>
        <end position="299"/>
    </location>
</feature>
<feature type="compositionally biased region" description="Polar residues" evidence="1">
    <location>
        <begin position="985"/>
        <end position="1006"/>
    </location>
</feature>
<feature type="region of interest" description="Disordered" evidence="1">
    <location>
        <begin position="1"/>
        <end position="42"/>
    </location>
</feature>
<organism evidence="2 3">
    <name type="scientific">Porcisia hertigi</name>
    <dbReference type="NCBI Taxonomy" id="2761500"/>
    <lineage>
        <taxon>Eukaryota</taxon>
        <taxon>Discoba</taxon>
        <taxon>Euglenozoa</taxon>
        <taxon>Kinetoplastea</taxon>
        <taxon>Metakinetoplastina</taxon>
        <taxon>Trypanosomatida</taxon>
        <taxon>Trypanosomatidae</taxon>
        <taxon>Leishmaniinae</taxon>
        <taxon>Porcisia</taxon>
    </lineage>
</organism>
<evidence type="ECO:0000256" key="1">
    <source>
        <dbReference type="SAM" id="MobiDB-lite"/>
    </source>
</evidence>
<feature type="region of interest" description="Disordered" evidence="1">
    <location>
        <begin position="59"/>
        <end position="82"/>
    </location>
</feature>
<sequence length="1273" mass="137704">MRLSLVGEPKTSAGGLPPPPPPRQGNVPPCQQDHRHDGSESHLCVLSRVQSYGYLRDSSPKSRLLDVSGSSGRQTSWASSTTWRDGDGMKDFMLSPLSVRPRSHSTAIPFPRILGTSLNGLAISDARESPSHHPSSAIPIDNLPPGLYKPAEAPSPWFLNCSSVSPSATACRTLSNVGSDTLVTDVGASPRDGPLSHSDTFNSIDEPPPHFISPKSQLTLSAVSGKSTKDLEHLDGGEMCYQEPSSSDEPGKKKARVVTTFVQAPLLMNSKVPLRRRSSEMRAPSNRQKELARSFHDRIQVGVRAPRRPKAVQGPKPAPRDPSRSNNSAPGSRRGRSGSSQRQGVSVRFTNDPSIPAPAAGPSVIVVAVVALAYAKLLKPLHAVRARRRFEEVIAPAAAYRIQCKWRRYLQLRRLKQARALQLLVPWMQLRLHRLRNSKLASVLLLQRVLRGGAVRSLHRCLHEQKMRNRALNLLRRYLLCWKARKVFRGLQTQRSERKIVVHQCVQSYLQLFRAEQLEWSAIVHGGAETLQNRPSVSTLDWVEGVASLTGVVLDASVPHRIRATHPSSAVSTGPRLTTSAKLRESINALALLEHQPSFSSDVKKCQTTSGREDFEPLHALQQPCPLQPVQDLTNRSRKRVQGELDGDASSTGAFTASDGASDSPTPSSPTTPVNELFAAHVQLLCRTEAMERLVLERRLFDQHRESLRRPLLLNKAVLYCTSGVPPLFASLMIGMQSDAAQHHAASFFKMEREARCKIIKLYESMPLTCLHRPALNPAAKSRHNDLVRLLNGVDDPWADAERSEQQFFYRAAAHQRLASGMALSPEPQPSPIPPSPAYSSGRAPRFFLARPSHGVTHNSSDRHSPRLTVPCFPPPEQTLAYGTPSELCVQMNVTPHPPYHASFPGMTSLPSHASFALPSIDNSHDSFAPGSVGVVGRDGAAHRTNRLVDKPHLERGDAQTTTGIPSPHRRPRGPPLSLLRKLNNVHSGTLPSSPQSTSLGNTASLYSKDGAREPWSLLMNTYPNTPHSWLSPIREPSSVQQEKDKAADAAASALRSTNASPTGAASSSSNEYQGDHRQDYCISRNADSRAAPLSCHTRCVHPPLTYPPFGAVGSESKSVVATRGPIPTMQSTNPGGVAAAGVAKGYVVTRCPISIGHSPLRTFLSMRGQQRGGGAAAGAVEAAAGPSQVQQQLLLPPTAPVASAARVPALLAPSPDNTFSLPPSTTLSASPSTLLGTGADGTTRFASSSQQCCPPTPPPRRRHNVTPKATAA</sequence>
<feature type="compositionally biased region" description="Low complexity" evidence="1">
    <location>
        <begin position="1227"/>
        <end position="1236"/>
    </location>
</feature>
<gene>
    <name evidence="2" type="ORF">JKF63_06582</name>
</gene>
<feature type="compositionally biased region" description="Polar residues" evidence="1">
    <location>
        <begin position="1055"/>
        <end position="1073"/>
    </location>
</feature>
<feature type="compositionally biased region" description="Polar residues" evidence="1">
    <location>
        <begin position="1245"/>
        <end position="1254"/>
    </location>
</feature>
<name>A0A836IS04_9TRYP</name>
<feature type="compositionally biased region" description="Low complexity" evidence="1">
    <location>
        <begin position="324"/>
        <end position="351"/>
    </location>
</feature>
<comment type="caution">
    <text evidence="2">The sequence shown here is derived from an EMBL/GenBank/DDBJ whole genome shotgun (WGS) entry which is preliminary data.</text>
</comment>
<feature type="compositionally biased region" description="Polar residues" evidence="1">
    <location>
        <begin position="649"/>
        <end position="663"/>
    </location>
</feature>
<dbReference type="AlphaFoldDB" id="A0A836IS04"/>
<feature type="compositionally biased region" description="Basic and acidic residues" evidence="1">
    <location>
        <begin position="947"/>
        <end position="958"/>
    </location>
</feature>
<feature type="region of interest" description="Disordered" evidence="1">
    <location>
        <begin position="944"/>
        <end position="1006"/>
    </location>
</feature>
<feature type="compositionally biased region" description="Low complexity" evidence="1">
    <location>
        <begin position="664"/>
        <end position="673"/>
    </location>
</feature>
<evidence type="ECO:0000313" key="3">
    <source>
        <dbReference type="Proteomes" id="UP000674318"/>
    </source>
</evidence>
<accession>A0A836IS04</accession>
<feature type="region of interest" description="Disordered" evidence="1">
    <location>
        <begin position="269"/>
        <end position="351"/>
    </location>
</feature>